<dbReference type="InterPro" id="IPR036291">
    <property type="entry name" value="NAD(P)-bd_dom_sf"/>
</dbReference>
<evidence type="ECO:0000256" key="1">
    <source>
        <dbReference type="ARBA" id="ARBA00006484"/>
    </source>
</evidence>
<dbReference type="PANTHER" id="PTHR43180">
    <property type="entry name" value="3-OXOACYL-(ACYL-CARRIER-PROTEIN) REDUCTASE (AFU_ORTHOLOGUE AFUA_6G11210)"/>
    <property type="match status" value="1"/>
</dbReference>
<reference evidence="7" key="1">
    <citation type="submission" date="2018-02" db="EMBL/GenBank/DDBJ databases">
        <authorList>
            <person name="Hausmann B."/>
        </authorList>
    </citation>
    <scope>NUCLEOTIDE SEQUENCE [LARGE SCALE GENOMIC DNA]</scope>
    <source>
        <strain evidence="7">Peat soil MAG SbA5</strain>
    </source>
</reference>
<proteinExistence type="inferred from homology"/>
<evidence type="ECO:0000313" key="6">
    <source>
        <dbReference type="EMBL" id="SPE20073.1"/>
    </source>
</evidence>
<dbReference type="InterPro" id="IPR020904">
    <property type="entry name" value="Sc_DH/Rdtase_CS"/>
</dbReference>
<dbReference type="OrthoDB" id="110471at2"/>
<evidence type="ECO:0000313" key="7">
    <source>
        <dbReference type="Proteomes" id="UP000239735"/>
    </source>
</evidence>
<dbReference type="Gene3D" id="3.40.50.720">
    <property type="entry name" value="NAD(P)-binding Rossmann-like Domain"/>
    <property type="match status" value="1"/>
</dbReference>
<evidence type="ECO:0000256" key="3">
    <source>
        <dbReference type="ARBA" id="ARBA00023027"/>
    </source>
</evidence>
<keyword evidence="3" id="KW-0520">NAD</keyword>
<dbReference type="FunFam" id="3.40.50.720:FF:000084">
    <property type="entry name" value="Short-chain dehydrogenase reductase"/>
    <property type="match status" value="1"/>
</dbReference>
<dbReference type="GO" id="GO:0016491">
    <property type="term" value="F:oxidoreductase activity"/>
    <property type="evidence" value="ECO:0007669"/>
    <property type="project" value="UniProtKB-KW"/>
</dbReference>
<dbReference type="AlphaFoldDB" id="A0A2N9LA83"/>
<dbReference type="Proteomes" id="UP000239735">
    <property type="component" value="Unassembled WGS sequence"/>
</dbReference>
<dbReference type="PRINTS" id="PR00081">
    <property type="entry name" value="GDHRDH"/>
</dbReference>
<keyword evidence="2 6" id="KW-0560">Oxidoreductase</keyword>
<sequence>MSPRRLSGKIALVTGGAVGIGAEVAKRFREEGASVFVCDINREEGEKTAASIDAVFVPLDVTSEASWKAAFATVMERAGRLDILVNNAGINVRKNIEEMPMESFDAMIAVNVKGPFIGIKHALPMMRAGGGGVILNMSSICGLVGHKFTNETYTTTKGALTMLTKSVAVRYAKDNIRCNSIHPSTVETPFVQTLFKDPERKAERLGEIPLGRLASTADVANALVYLASDEGSFINGVAFAIDGGLTAY</sequence>
<dbReference type="EC" id="1.1.1.-" evidence="6"/>
<dbReference type="PROSITE" id="PS00061">
    <property type="entry name" value="ADH_SHORT"/>
    <property type="match status" value="1"/>
</dbReference>
<comment type="similarity">
    <text evidence="1">Belongs to the short-chain dehydrogenases/reductases (SDR) family.</text>
</comment>
<keyword evidence="5" id="KW-0753">Steroid metabolism</keyword>
<keyword evidence="4" id="KW-0443">Lipid metabolism</keyword>
<evidence type="ECO:0000256" key="2">
    <source>
        <dbReference type="ARBA" id="ARBA00023002"/>
    </source>
</evidence>
<evidence type="ECO:0000256" key="4">
    <source>
        <dbReference type="ARBA" id="ARBA00023098"/>
    </source>
</evidence>
<gene>
    <name evidence="6" type="ORF">SBA5_260008</name>
</gene>
<evidence type="ECO:0000256" key="5">
    <source>
        <dbReference type="ARBA" id="ARBA00023221"/>
    </source>
</evidence>
<dbReference type="NCBIfam" id="NF005559">
    <property type="entry name" value="PRK07231.1"/>
    <property type="match status" value="1"/>
</dbReference>
<dbReference type="EMBL" id="OKRB01000082">
    <property type="protein sequence ID" value="SPE20073.1"/>
    <property type="molecule type" value="Genomic_DNA"/>
</dbReference>
<dbReference type="PANTHER" id="PTHR43180:SF28">
    <property type="entry name" value="NAD(P)-BINDING ROSSMANN-FOLD SUPERFAMILY PROTEIN"/>
    <property type="match status" value="1"/>
</dbReference>
<organism evidence="6 7">
    <name type="scientific">Candidatus Sulfuritelmatomonas gaucii</name>
    <dbReference type="NCBI Taxonomy" id="2043161"/>
    <lineage>
        <taxon>Bacteria</taxon>
        <taxon>Pseudomonadati</taxon>
        <taxon>Acidobacteriota</taxon>
        <taxon>Terriglobia</taxon>
        <taxon>Terriglobales</taxon>
        <taxon>Acidobacteriaceae</taxon>
        <taxon>Candidatus Sulfuritelmatomonas</taxon>
    </lineage>
</organism>
<dbReference type="SUPFAM" id="SSF51735">
    <property type="entry name" value="NAD(P)-binding Rossmann-fold domains"/>
    <property type="match status" value="1"/>
</dbReference>
<dbReference type="InterPro" id="IPR002347">
    <property type="entry name" value="SDR_fam"/>
</dbReference>
<accession>A0A2N9LA83</accession>
<dbReference type="GO" id="GO:0008202">
    <property type="term" value="P:steroid metabolic process"/>
    <property type="evidence" value="ECO:0007669"/>
    <property type="project" value="UniProtKB-KW"/>
</dbReference>
<name>A0A2N9LA83_9BACT</name>
<dbReference type="PRINTS" id="PR00080">
    <property type="entry name" value="SDRFAMILY"/>
</dbReference>
<protein>
    <submittedName>
        <fullName evidence="6">2,5-dichloro-2,5-cyclohexadiene-1,4-diol dehydrogenase (2,5-ddol dehydrogenase)</fullName>
        <ecNumber evidence="6">1.1.1.-</ecNumber>
    </submittedName>
</protein>
<dbReference type="Pfam" id="PF13561">
    <property type="entry name" value="adh_short_C2"/>
    <property type="match status" value="1"/>
</dbReference>